<keyword evidence="7" id="KW-0472">Membrane</keyword>
<evidence type="ECO:0000256" key="1">
    <source>
        <dbReference type="ARBA" id="ARBA00000085"/>
    </source>
</evidence>
<organism evidence="8 9">
    <name type="scientific">Sphingobacterium paucimobilis HER1398</name>
    <dbReference type="NCBI Taxonomy" id="1346330"/>
    <lineage>
        <taxon>Bacteria</taxon>
        <taxon>Pseudomonadati</taxon>
        <taxon>Bacteroidota</taxon>
        <taxon>Sphingobacteriia</taxon>
        <taxon>Sphingobacteriales</taxon>
        <taxon>Sphingobacteriaceae</taxon>
        <taxon>Sphingobacterium</taxon>
    </lineage>
</organism>
<accession>U2HDT2</accession>
<dbReference type="SUPFAM" id="SSF55874">
    <property type="entry name" value="ATPase domain of HSP90 chaperone/DNA topoisomerase II/histidine kinase"/>
    <property type="match status" value="1"/>
</dbReference>
<keyword evidence="3" id="KW-0808">Transferase</keyword>
<comment type="catalytic activity">
    <reaction evidence="1">
        <text>ATP + protein L-histidine = ADP + protein N-phospho-L-histidine.</text>
        <dbReference type="EC" id="2.7.13.3"/>
    </reaction>
</comment>
<proteinExistence type="predicted"/>
<dbReference type="PROSITE" id="PS50005">
    <property type="entry name" value="TPR"/>
    <property type="match status" value="1"/>
</dbReference>
<feature type="repeat" description="TPR" evidence="6">
    <location>
        <begin position="116"/>
        <end position="149"/>
    </location>
</feature>
<keyword evidence="7" id="KW-1133">Transmembrane helix</keyword>
<dbReference type="AlphaFoldDB" id="U2HDT2"/>
<dbReference type="Proteomes" id="UP000016584">
    <property type="component" value="Unassembled WGS sequence"/>
</dbReference>
<keyword evidence="4" id="KW-0418">Kinase</keyword>
<dbReference type="CDD" id="cd16917">
    <property type="entry name" value="HATPase_UhpB-NarQ-NarX-like"/>
    <property type="match status" value="1"/>
</dbReference>
<evidence type="ECO:0000256" key="6">
    <source>
        <dbReference type="PROSITE-ProRule" id="PRU00339"/>
    </source>
</evidence>
<evidence type="ECO:0000313" key="9">
    <source>
        <dbReference type="Proteomes" id="UP000016584"/>
    </source>
</evidence>
<dbReference type="SUPFAM" id="SSF48452">
    <property type="entry name" value="TPR-like"/>
    <property type="match status" value="2"/>
</dbReference>
<dbReference type="Gene3D" id="3.30.565.10">
    <property type="entry name" value="Histidine kinase-like ATPase, C-terminal domain"/>
    <property type="match status" value="1"/>
</dbReference>
<dbReference type="eggNOG" id="COG0457">
    <property type="taxonomic scope" value="Bacteria"/>
</dbReference>
<keyword evidence="5" id="KW-0902">Two-component regulatory system</keyword>
<evidence type="ECO:0000256" key="4">
    <source>
        <dbReference type="ARBA" id="ARBA00022777"/>
    </source>
</evidence>
<sequence length="568" mass="65458">MNVLRITKLFLVFIVFLACTAKKKKIPDDVKLDLRSYYEHAFAYLDKGKLDSAFAEFEQIKNLASEAHDSLNTANCLIQMAITVRDVGDYLTSQELSLEAGTYLDTSKVKHKVYLSTNYNNLGNVTGELKDYERAIEFYDMAIHYSTDTMNTKVFLNNKARALSMIGKEQEALEIYEDILHSENKDQKEYARSLTNYAFQRTKLDPDYDALSDLKEALAIRRRLDDRWGINSSYAYLALYYEGLDSDSALFYAQERNKIAIEINSVDDRLDAFKKLITLSPEKVSKDYFKAYGELSDSIQLVRSNAKNQFALIRYEVEKNKADNLKLQNEVNDKLYRINMQHLLTWSIIVVFALITVFSLFWYKRRKQRLLLEANNKIKASQLKTSRKVHDVVANGLYRVMTEIENREDIDREGILDRLESMYEKSRDISYEVEEVATANETPYHESLGEMLRSYANESRQVIMAGNEAELWAAIPQNIKNELEHTLQELMVNMRKHSGADRVVLRFDRLEGALNVFYNDNGVGLSENFSKGNGLNNTGTRMENINGSIKFVSERGEGLKVYISIPIL</sequence>
<dbReference type="InterPro" id="IPR050482">
    <property type="entry name" value="Sensor_HK_TwoCompSys"/>
</dbReference>
<dbReference type="InterPro" id="IPR036890">
    <property type="entry name" value="HATPase_C_sf"/>
</dbReference>
<keyword evidence="9" id="KW-1185">Reference proteome</keyword>
<dbReference type="eggNOG" id="COG4585">
    <property type="taxonomic scope" value="Bacteria"/>
</dbReference>
<dbReference type="PANTHER" id="PTHR24421:SF10">
    <property type="entry name" value="NITRATE_NITRITE SENSOR PROTEIN NARQ"/>
    <property type="match status" value="1"/>
</dbReference>
<keyword evidence="6" id="KW-0802">TPR repeat</keyword>
<dbReference type="PATRIC" id="fig|1346330.5.peg.1570"/>
<dbReference type="Pfam" id="PF13181">
    <property type="entry name" value="TPR_8"/>
    <property type="match status" value="2"/>
</dbReference>
<evidence type="ECO:0000313" key="8">
    <source>
        <dbReference type="EMBL" id="ERJ59931.1"/>
    </source>
</evidence>
<protein>
    <recommendedName>
        <fullName evidence="2">histidine kinase</fullName>
        <ecNumber evidence="2">2.7.13.3</ecNumber>
    </recommendedName>
</protein>
<gene>
    <name evidence="8" type="ORF">M472_14270</name>
</gene>
<dbReference type="InterPro" id="IPR019734">
    <property type="entry name" value="TPR_rpt"/>
</dbReference>
<comment type="caution">
    <text evidence="8">The sequence shown here is derived from an EMBL/GenBank/DDBJ whole genome shotgun (WGS) entry which is preliminary data.</text>
</comment>
<dbReference type="PROSITE" id="PS51257">
    <property type="entry name" value="PROKAR_LIPOPROTEIN"/>
    <property type="match status" value="1"/>
</dbReference>
<dbReference type="EC" id="2.7.13.3" evidence="2"/>
<dbReference type="GO" id="GO:0000160">
    <property type="term" value="P:phosphorelay signal transduction system"/>
    <property type="evidence" value="ECO:0007669"/>
    <property type="project" value="UniProtKB-KW"/>
</dbReference>
<evidence type="ECO:0000256" key="3">
    <source>
        <dbReference type="ARBA" id="ARBA00022679"/>
    </source>
</evidence>
<evidence type="ECO:0000256" key="7">
    <source>
        <dbReference type="SAM" id="Phobius"/>
    </source>
</evidence>
<dbReference type="Gene3D" id="1.25.40.10">
    <property type="entry name" value="Tetratricopeptide repeat domain"/>
    <property type="match status" value="2"/>
</dbReference>
<evidence type="ECO:0000256" key="5">
    <source>
        <dbReference type="ARBA" id="ARBA00023012"/>
    </source>
</evidence>
<keyword evidence="7" id="KW-0812">Transmembrane</keyword>
<evidence type="ECO:0000256" key="2">
    <source>
        <dbReference type="ARBA" id="ARBA00012438"/>
    </source>
</evidence>
<dbReference type="EMBL" id="ATDL01000012">
    <property type="protein sequence ID" value="ERJ59931.1"/>
    <property type="molecule type" value="Genomic_DNA"/>
</dbReference>
<dbReference type="InterPro" id="IPR011990">
    <property type="entry name" value="TPR-like_helical_dom_sf"/>
</dbReference>
<dbReference type="STRING" id="1346330.M472_14270"/>
<feature type="transmembrane region" description="Helical" evidence="7">
    <location>
        <begin position="343"/>
        <end position="363"/>
    </location>
</feature>
<name>U2HDT2_9SPHI</name>
<dbReference type="GO" id="GO:0004673">
    <property type="term" value="F:protein histidine kinase activity"/>
    <property type="evidence" value="ECO:0007669"/>
    <property type="project" value="UniProtKB-EC"/>
</dbReference>
<dbReference type="PANTHER" id="PTHR24421">
    <property type="entry name" value="NITRATE/NITRITE SENSOR PROTEIN NARX-RELATED"/>
    <property type="match status" value="1"/>
</dbReference>
<reference evidence="8 9" key="1">
    <citation type="journal article" date="2013" name="Genome Announc.">
        <title>The Draft Genome Sequence of Sphingomonas paucimobilis Strain HER1398 (Proteobacteria), Host to the Giant PAU Phage, Indicates That It Is a Member of the Genus Sphingobacterium (Bacteroidetes).</title>
        <authorList>
            <person name="White R.A.III."/>
            <person name="Suttle C.A."/>
        </authorList>
    </citation>
    <scope>NUCLEOTIDE SEQUENCE [LARGE SCALE GENOMIC DNA]</scope>
    <source>
        <strain evidence="8 9">HER1398</strain>
    </source>
</reference>